<dbReference type="Proteomes" id="UP001315278">
    <property type="component" value="Unassembled WGS sequence"/>
</dbReference>
<keyword evidence="8" id="KW-1185">Reference proteome</keyword>
<dbReference type="NCBIfam" id="TIGR03383">
    <property type="entry name" value="urate_oxi"/>
    <property type="match status" value="1"/>
</dbReference>
<dbReference type="SUPFAM" id="SSF55620">
    <property type="entry name" value="Tetrahydrobiopterin biosynthesis enzymes-like"/>
    <property type="match status" value="2"/>
</dbReference>
<dbReference type="Pfam" id="PF01014">
    <property type="entry name" value="Uricase"/>
    <property type="match status" value="2"/>
</dbReference>
<evidence type="ECO:0000256" key="2">
    <source>
        <dbReference type="ARBA" id="ARBA00009760"/>
    </source>
</evidence>
<accession>A0ABS5FW41</accession>
<comment type="similarity">
    <text evidence="2 5 6">Belongs to the uricase family.</text>
</comment>
<evidence type="ECO:0000313" key="7">
    <source>
        <dbReference type="EMBL" id="MBR0800784.1"/>
    </source>
</evidence>
<proteinExistence type="inferred from homology"/>
<name>A0ABS5FW41_9BRAD</name>
<evidence type="ECO:0000313" key="8">
    <source>
        <dbReference type="Proteomes" id="UP001315278"/>
    </source>
</evidence>
<protein>
    <recommendedName>
        <fullName evidence="5 6">Uricase</fullName>
        <ecNumber evidence="5 6">1.7.3.3</ecNumber>
    </recommendedName>
    <alternativeName>
        <fullName evidence="5">Urate oxidase</fullName>
    </alternativeName>
</protein>
<comment type="pathway">
    <text evidence="1 5">Purine metabolism; urate degradation; (S)-allantoin from urate: step 1/3.</text>
</comment>
<comment type="caution">
    <text evidence="7">The sequence shown here is derived from an EMBL/GenBank/DDBJ whole genome shotgun (WGS) entry which is preliminary data.</text>
</comment>
<gene>
    <name evidence="7" type="primary">pucL</name>
    <name evidence="7" type="ORF">JQ615_36030</name>
</gene>
<reference evidence="8" key="1">
    <citation type="journal article" date="2021" name="ISME J.">
        <title>Evolutionary origin and ecological implication of a unique nif island in free-living Bradyrhizobium lineages.</title>
        <authorList>
            <person name="Tao J."/>
        </authorList>
    </citation>
    <scope>NUCLEOTIDE SEQUENCE [LARGE SCALE GENOMIC DNA]</scope>
    <source>
        <strain evidence="8">SZCCT0434</strain>
    </source>
</reference>
<dbReference type="EC" id="1.7.3.3" evidence="5 6"/>
<evidence type="ECO:0000256" key="6">
    <source>
        <dbReference type="RuleBase" id="RU004455"/>
    </source>
</evidence>
<dbReference type="InterPro" id="IPR002042">
    <property type="entry name" value="Uricase"/>
</dbReference>
<dbReference type="PANTHER" id="PTHR42874:SF1">
    <property type="entry name" value="URICASE"/>
    <property type="match status" value="1"/>
</dbReference>
<evidence type="ECO:0000256" key="1">
    <source>
        <dbReference type="ARBA" id="ARBA00004831"/>
    </source>
</evidence>
<keyword evidence="3 5" id="KW-0659">Purine metabolism</keyword>
<evidence type="ECO:0000256" key="3">
    <source>
        <dbReference type="ARBA" id="ARBA00022631"/>
    </source>
</evidence>
<dbReference type="PANTHER" id="PTHR42874">
    <property type="entry name" value="URICASE"/>
    <property type="match status" value="1"/>
</dbReference>
<evidence type="ECO:0000256" key="4">
    <source>
        <dbReference type="ARBA" id="ARBA00023002"/>
    </source>
</evidence>
<dbReference type="EMBL" id="JAFCJH010000062">
    <property type="protein sequence ID" value="MBR0800784.1"/>
    <property type="molecule type" value="Genomic_DNA"/>
</dbReference>
<dbReference type="PIRSF" id="PIRSF000241">
    <property type="entry name" value="Urate_oxidase"/>
    <property type="match status" value="1"/>
</dbReference>
<evidence type="ECO:0000256" key="5">
    <source>
        <dbReference type="PIRNR" id="PIRNR000241"/>
    </source>
</evidence>
<keyword evidence="4 5" id="KW-0560">Oxidoreductase</keyword>
<sequence>MPLIKNRYGKGGVRVLRIHRDGDRQEVSQLNIKAMVEGDFARTYTHGDNATTVSTDTIKNVVNVVARENTGLCAEEFCQVLANKYLETYPQISSVAITSHETKWSRLSFHGKPHPHSFVLDANGKPTVEVSMTRGGASTLVSGIDGFAFMKSTQSGWENYVKDRYTTIPPTADRICATSMVASWVWSGKPGSYPATNGRILDTVLEVFSTTYSKSVQDSLYRMGEAALAAVPEISEISMACPNMHFIPMNLSAFGLDNNNDVFLPTDEPHGQIECTVGRG</sequence>
<dbReference type="RefSeq" id="WP_212495046.1">
    <property type="nucleotide sequence ID" value="NZ_JAFCJH010000062.1"/>
</dbReference>
<organism evidence="7 8">
    <name type="scientific">Bradyrhizobium jicamae</name>
    <dbReference type="NCBI Taxonomy" id="280332"/>
    <lineage>
        <taxon>Bacteria</taxon>
        <taxon>Pseudomonadati</taxon>
        <taxon>Pseudomonadota</taxon>
        <taxon>Alphaproteobacteria</taxon>
        <taxon>Hyphomicrobiales</taxon>
        <taxon>Nitrobacteraceae</taxon>
        <taxon>Bradyrhizobium</taxon>
    </lineage>
</organism>
<dbReference type="PRINTS" id="PR00093">
    <property type="entry name" value="URICASE"/>
</dbReference>
<dbReference type="Gene3D" id="3.10.270.10">
    <property type="entry name" value="Urate Oxidase"/>
    <property type="match status" value="1"/>
</dbReference>
<comment type="function">
    <text evidence="5 6">Catalyzes the oxidation of uric acid to 5-hydroxyisourate, which is further processed to form (S)-allantoin.</text>
</comment>
<comment type="catalytic activity">
    <reaction evidence="5 6">
        <text>urate + O2 + H2O = 5-hydroxyisourate + H2O2</text>
        <dbReference type="Rhea" id="RHEA:21368"/>
        <dbReference type="ChEBI" id="CHEBI:15377"/>
        <dbReference type="ChEBI" id="CHEBI:15379"/>
        <dbReference type="ChEBI" id="CHEBI:16240"/>
        <dbReference type="ChEBI" id="CHEBI:17775"/>
        <dbReference type="ChEBI" id="CHEBI:18072"/>
        <dbReference type="EC" id="1.7.3.3"/>
    </reaction>
</comment>